<evidence type="ECO:0000256" key="1">
    <source>
        <dbReference type="SAM" id="MobiDB-lite"/>
    </source>
</evidence>
<evidence type="ECO:0000313" key="3">
    <source>
        <dbReference type="Proteomes" id="UP000186922"/>
    </source>
</evidence>
<feature type="compositionally biased region" description="Gly residues" evidence="1">
    <location>
        <begin position="141"/>
        <end position="150"/>
    </location>
</feature>
<comment type="caution">
    <text evidence="2">The sequence shown here is derived from an EMBL/GenBank/DDBJ whole genome shotgun (WGS) entry which is preliminary data.</text>
</comment>
<reference evidence="2 3" key="1">
    <citation type="journal article" date="2016" name="Nat. Commun.">
        <title>Extremotolerant tardigrade genome and improved radiotolerance of human cultured cells by tardigrade-unique protein.</title>
        <authorList>
            <person name="Hashimoto T."/>
            <person name="Horikawa D.D."/>
            <person name="Saito Y."/>
            <person name="Kuwahara H."/>
            <person name="Kozuka-Hata H."/>
            <person name="Shin-I T."/>
            <person name="Minakuchi Y."/>
            <person name="Ohishi K."/>
            <person name="Motoyama A."/>
            <person name="Aizu T."/>
            <person name="Enomoto A."/>
            <person name="Kondo K."/>
            <person name="Tanaka S."/>
            <person name="Hara Y."/>
            <person name="Koshikawa S."/>
            <person name="Sagara H."/>
            <person name="Miura T."/>
            <person name="Yokobori S."/>
            <person name="Miyagawa K."/>
            <person name="Suzuki Y."/>
            <person name="Kubo T."/>
            <person name="Oyama M."/>
            <person name="Kohara Y."/>
            <person name="Fujiyama A."/>
            <person name="Arakawa K."/>
            <person name="Katayama T."/>
            <person name="Toyoda A."/>
            <person name="Kunieda T."/>
        </authorList>
    </citation>
    <scope>NUCLEOTIDE SEQUENCE [LARGE SCALE GENOMIC DNA]</scope>
    <source>
        <strain evidence="2 3">YOKOZUNA-1</strain>
    </source>
</reference>
<accession>A0A1D1VBP1</accession>
<dbReference type="Proteomes" id="UP000186922">
    <property type="component" value="Unassembled WGS sequence"/>
</dbReference>
<evidence type="ECO:0000313" key="2">
    <source>
        <dbReference type="EMBL" id="GAU99056.1"/>
    </source>
</evidence>
<sequence length="228" mass="24219">MFEGMIGAYASYQMSGLTTGFPMGFPQGPPFGFYSVSQRGMTATQPAVPSISPGAPAIQPSSLRVPQASSYHTSAVTNIPVASGRLDVKISWWSIGPPRKPFDHHRLGNQPPQHRNSNRNRGRGYSGRGGAYGRSDKRGGGRGGGHGAGRCSGVDVIVTGNGETAPGTVRRVAPDRPPEPRPAEPGSEGEPKSAKKTRNGQQKPNHTHGPARASNRERRSQSDMEVDE</sequence>
<dbReference type="AlphaFoldDB" id="A0A1D1VBP1"/>
<keyword evidence="3" id="KW-1185">Reference proteome</keyword>
<feature type="compositionally biased region" description="Basic and acidic residues" evidence="1">
    <location>
        <begin position="172"/>
        <end position="182"/>
    </location>
</feature>
<proteinExistence type="predicted"/>
<protein>
    <submittedName>
        <fullName evidence="2">Uncharacterized protein</fullName>
    </submittedName>
</protein>
<gene>
    <name evidence="2" type="primary">RvY_10109-1</name>
    <name evidence="2" type="synonym">RvY_10109.1</name>
    <name evidence="2" type="ORF">RvY_10109</name>
</gene>
<dbReference type="EMBL" id="BDGG01000005">
    <property type="protein sequence ID" value="GAU99056.1"/>
    <property type="molecule type" value="Genomic_DNA"/>
</dbReference>
<feature type="region of interest" description="Disordered" evidence="1">
    <location>
        <begin position="102"/>
        <end position="228"/>
    </location>
</feature>
<name>A0A1D1VBP1_RAMVA</name>
<organism evidence="2 3">
    <name type="scientific">Ramazzottius varieornatus</name>
    <name type="common">Water bear</name>
    <name type="synonym">Tardigrade</name>
    <dbReference type="NCBI Taxonomy" id="947166"/>
    <lineage>
        <taxon>Eukaryota</taxon>
        <taxon>Metazoa</taxon>
        <taxon>Ecdysozoa</taxon>
        <taxon>Tardigrada</taxon>
        <taxon>Eutardigrada</taxon>
        <taxon>Parachela</taxon>
        <taxon>Hypsibioidea</taxon>
        <taxon>Ramazzottiidae</taxon>
        <taxon>Ramazzottius</taxon>
    </lineage>
</organism>